<proteinExistence type="predicted"/>
<accession>A0AAD5WR50</accession>
<comment type="caution">
    <text evidence="2">The sequence shown here is derived from an EMBL/GenBank/DDBJ whole genome shotgun (WGS) entry which is preliminary data.</text>
</comment>
<gene>
    <name evidence="2" type="ORF">MKZ38_002589</name>
</gene>
<protein>
    <submittedName>
        <fullName evidence="2">Uncharacterized protein</fullName>
    </submittedName>
</protein>
<keyword evidence="3" id="KW-1185">Reference proteome</keyword>
<reference evidence="2" key="1">
    <citation type="submission" date="2022-07" db="EMBL/GenBank/DDBJ databases">
        <title>Draft genome sequence of Zalerion maritima ATCC 34329, a (micro)plastics degrading marine fungus.</title>
        <authorList>
            <person name="Paco A."/>
            <person name="Goncalves M.F.M."/>
            <person name="Rocha-Santos T.A.P."/>
            <person name="Alves A."/>
        </authorList>
    </citation>
    <scope>NUCLEOTIDE SEQUENCE</scope>
    <source>
        <strain evidence="2">ATCC 34329</strain>
    </source>
</reference>
<evidence type="ECO:0000313" key="2">
    <source>
        <dbReference type="EMBL" id="KAJ2900096.1"/>
    </source>
</evidence>
<organism evidence="2 3">
    <name type="scientific">Zalerion maritima</name>
    <dbReference type="NCBI Taxonomy" id="339359"/>
    <lineage>
        <taxon>Eukaryota</taxon>
        <taxon>Fungi</taxon>
        <taxon>Dikarya</taxon>
        <taxon>Ascomycota</taxon>
        <taxon>Pezizomycotina</taxon>
        <taxon>Sordariomycetes</taxon>
        <taxon>Lulworthiomycetidae</taxon>
        <taxon>Lulworthiales</taxon>
        <taxon>Lulworthiaceae</taxon>
        <taxon>Zalerion</taxon>
    </lineage>
</organism>
<evidence type="ECO:0000256" key="1">
    <source>
        <dbReference type="SAM" id="MobiDB-lite"/>
    </source>
</evidence>
<name>A0AAD5WR50_9PEZI</name>
<dbReference type="EMBL" id="JAKWBI020000179">
    <property type="protein sequence ID" value="KAJ2900096.1"/>
    <property type="molecule type" value="Genomic_DNA"/>
</dbReference>
<sequence length="107" mass="12440">MNPSLQERDEGTFPREPKKLLMVMKHGSYVVHHQLQHFLDIDANLDFFAALAMGPETPSPERHERRAMEALQGFENNFYVEEGKRSGMKTGRGEVDYQGTRYRQNEI</sequence>
<feature type="region of interest" description="Disordered" evidence="1">
    <location>
        <begin position="85"/>
        <end position="107"/>
    </location>
</feature>
<feature type="compositionally biased region" description="Basic and acidic residues" evidence="1">
    <location>
        <begin position="85"/>
        <end position="95"/>
    </location>
</feature>
<dbReference type="Proteomes" id="UP001201980">
    <property type="component" value="Unassembled WGS sequence"/>
</dbReference>
<dbReference type="AlphaFoldDB" id="A0AAD5WR50"/>
<evidence type="ECO:0000313" key="3">
    <source>
        <dbReference type="Proteomes" id="UP001201980"/>
    </source>
</evidence>